<accession>A0A835QW53</accession>
<evidence type="ECO:0000256" key="5">
    <source>
        <dbReference type="ARBA" id="ARBA00024045"/>
    </source>
</evidence>
<dbReference type="Gene3D" id="3.30.70.100">
    <property type="match status" value="1"/>
</dbReference>
<dbReference type="PANTHER" id="PTHR45811:SF49">
    <property type="entry name" value="OS04G0667600 PROTEIN"/>
    <property type="match status" value="1"/>
</dbReference>
<dbReference type="AlphaFoldDB" id="A0A835QW53"/>
<protein>
    <recommendedName>
        <fullName evidence="7">HMA domain-containing protein</fullName>
    </recommendedName>
</protein>
<dbReference type="Proteomes" id="UP000639772">
    <property type="component" value="Chromosome 7"/>
</dbReference>
<comment type="caution">
    <text evidence="8">The sequence shown here is derived from an EMBL/GenBank/DDBJ whole genome shotgun (WGS) entry which is preliminary data.</text>
</comment>
<gene>
    <name evidence="8" type="ORF">HPP92_014598</name>
</gene>
<evidence type="ECO:0000256" key="1">
    <source>
        <dbReference type="ARBA" id="ARBA00022481"/>
    </source>
</evidence>
<keyword evidence="4" id="KW-0636">Prenylation</keyword>
<evidence type="ECO:0000256" key="3">
    <source>
        <dbReference type="ARBA" id="ARBA00023288"/>
    </source>
</evidence>
<dbReference type="Pfam" id="PF00403">
    <property type="entry name" value="HMA"/>
    <property type="match status" value="1"/>
</dbReference>
<keyword evidence="2" id="KW-0479">Metal-binding</keyword>
<sequence>MAMRPSMLTYSLAQEEQMCNAWKGTVVTSLSSSSTSSSPLFLNAEGIHLPFNSLSRPTLYNPLKSHFLFTIILVFSLKQFFHTVVCSFLVQSSVSLWQMKKLVLKLDLHDDKDKQKALKAVSTLPGIDMISMDMNEKKLTVVGTVDPVDLVRKLRKAWFTDLLSVGPAKEPEKKEEPKKEEEKKEEPKKEEPKKEEPKKEEPEKKKEQPKKEEISPQEQMIMELVNAYRLYNSQMTTHYYTHSAEENPNSCVIC</sequence>
<evidence type="ECO:0000259" key="7">
    <source>
        <dbReference type="PROSITE" id="PS50846"/>
    </source>
</evidence>
<dbReference type="EMBL" id="JADCNM010000007">
    <property type="protein sequence ID" value="KAG0474912.1"/>
    <property type="molecule type" value="Genomic_DNA"/>
</dbReference>
<proteinExistence type="inferred from homology"/>
<dbReference type="GO" id="GO:0046872">
    <property type="term" value="F:metal ion binding"/>
    <property type="evidence" value="ECO:0007669"/>
    <property type="project" value="UniProtKB-KW"/>
</dbReference>
<evidence type="ECO:0000313" key="8">
    <source>
        <dbReference type="EMBL" id="KAG0474912.1"/>
    </source>
</evidence>
<evidence type="ECO:0000256" key="2">
    <source>
        <dbReference type="ARBA" id="ARBA00022723"/>
    </source>
</evidence>
<dbReference type="PANTHER" id="PTHR45811">
    <property type="entry name" value="COPPER TRANSPORT PROTEIN FAMILY-RELATED"/>
    <property type="match status" value="1"/>
</dbReference>
<evidence type="ECO:0000256" key="4">
    <source>
        <dbReference type="ARBA" id="ARBA00023289"/>
    </source>
</evidence>
<feature type="compositionally biased region" description="Basic and acidic residues" evidence="6">
    <location>
        <begin position="169"/>
        <end position="214"/>
    </location>
</feature>
<keyword evidence="1" id="KW-0488">Methylation</keyword>
<dbReference type="SUPFAM" id="SSF55008">
    <property type="entry name" value="HMA, heavy metal-associated domain"/>
    <property type="match status" value="1"/>
</dbReference>
<name>A0A835QW53_VANPL</name>
<reference evidence="8 9" key="1">
    <citation type="journal article" date="2020" name="Nat. Food">
        <title>A phased Vanilla planifolia genome enables genetic improvement of flavour and production.</title>
        <authorList>
            <person name="Hasing T."/>
            <person name="Tang H."/>
            <person name="Brym M."/>
            <person name="Khazi F."/>
            <person name="Huang T."/>
            <person name="Chambers A.H."/>
        </authorList>
    </citation>
    <scope>NUCLEOTIDE SEQUENCE [LARGE SCALE GENOMIC DNA]</scope>
    <source>
        <tissue evidence="8">Leaf</tissue>
    </source>
</reference>
<feature type="region of interest" description="Disordered" evidence="6">
    <location>
        <begin position="169"/>
        <end position="218"/>
    </location>
</feature>
<dbReference type="InterPro" id="IPR036163">
    <property type="entry name" value="HMA_dom_sf"/>
</dbReference>
<organism evidence="8 9">
    <name type="scientific">Vanilla planifolia</name>
    <name type="common">Vanilla</name>
    <dbReference type="NCBI Taxonomy" id="51239"/>
    <lineage>
        <taxon>Eukaryota</taxon>
        <taxon>Viridiplantae</taxon>
        <taxon>Streptophyta</taxon>
        <taxon>Embryophyta</taxon>
        <taxon>Tracheophyta</taxon>
        <taxon>Spermatophyta</taxon>
        <taxon>Magnoliopsida</taxon>
        <taxon>Liliopsida</taxon>
        <taxon>Asparagales</taxon>
        <taxon>Orchidaceae</taxon>
        <taxon>Vanilloideae</taxon>
        <taxon>Vanilleae</taxon>
        <taxon>Vanilla</taxon>
    </lineage>
</organism>
<dbReference type="PROSITE" id="PS50846">
    <property type="entry name" value="HMA_2"/>
    <property type="match status" value="1"/>
</dbReference>
<keyword evidence="3" id="KW-0449">Lipoprotein</keyword>
<feature type="domain" description="HMA" evidence="7">
    <location>
        <begin position="99"/>
        <end position="166"/>
    </location>
</feature>
<dbReference type="InterPro" id="IPR051863">
    <property type="entry name" value="HIPP"/>
</dbReference>
<comment type="similarity">
    <text evidence="5">Belongs to the HIPP family.</text>
</comment>
<evidence type="ECO:0000256" key="6">
    <source>
        <dbReference type="SAM" id="MobiDB-lite"/>
    </source>
</evidence>
<evidence type="ECO:0000313" key="9">
    <source>
        <dbReference type="Proteomes" id="UP000639772"/>
    </source>
</evidence>
<dbReference type="OrthoDB" id="785494at2759"/>
<dbReference type="InterPro" id="IPR006121">
    <property type="entry name" value="HMA_dom"/>
</dbReference>